<name>A0ABN1IVA7_9CLOT</name>
<feature type="domain" description="Peptidase S11 D-alanyl-D-alanine carboxypeptidase A N-terminal" evidence="10">
    <location>
        <begin position="25"/>
        <end position="254"/>
    </location>
</feature>
<dbReference type="InterPro" id="IPR012338">
    <property type="entry name" value="Beta-lactam/transpept-like"/>
</dbReference>
<dbReference type="InterPro" id="IPR018044">
    <property type="entry name" value="Peptidase_S11"/>
</dbReference>
<dbReference type="PANTHER" id="PTHR21581">
    <property type="entry name" value="D-ALANYL-D-ALANINE CARBOXYPEPTIDASE"/>
    <property type="match status" value="1"/>
</dbReference>
<dbReference type="GO" id="GO:0004180">
    <property type="term" value="F:carboxypeptidase activity"/>
    <property type="evidence" value="ECO:0007669"/>
    <property type="project" value="UniProtKB-KW"/>
</dbReference>
<evidence type="ECO:0000313" key="12">
    <source>
        <dbReference type="Proteomes" id="UP001500339"/>
    </source>
</evidence>
<keyword evidence="11" id="KW-0645">Protease</keyword>
<keyword evidence="5" id="KW-0573">Peptidoglycan synthesis</keyword>
<feature type="chain" id="PRO_5045279333" evidence="9">
    <location>
        <begin position="25"/>
        <end position="419"/>
    </location>
</feature>
<evidence type="ECO:0000256" key="2">
    <source>
        <dbReference type="ARBA" id="ARBA00022729"/>
    </source>
</evidence>
<keyword evidence="11" id="KW-0121">Carboxypeptidase</keyword>
<feature type="transmembrane region" description="Helical" evidence="8">
    <location>
        <begin position="380"/>
        <end position="404"/>
    </location>
</feature>
<comment type="similarity">
    <text evidence="1 7">Belongs to the peptidase S11 family.</text>
</comment>
<sequence>MKKRCTSLLLTIVLVFSTFTSVLAAETQPSIYGKAAITIDVDTKEIIYAKSIDSTMYPASTTKLLTALLLAEKFNKGDALNYTPSAKTQPEYSLNVNLHSIDVGETMSAEDVMDGLLLYSGNDIAYMIADNVSGSSKAFSDAMNNKIKSLGLKNTNFITPNGLHDNNHYTTAYDLTVIGREAFKNPWVKESSGKKTSTIKTSKGTTFIIENRNKQLGSIGNIGGKTGYTSKAGRCLVAMFERDGRKIIGVVLNSVYDAEDSFVFSDMEKIINWSFDAKKSPLHSKDTSMGKEKLSYKPLLFFGPTKEIEVPLTLKEDISYYENEVNKKEIKEEIKLNKINPWKLKEDTPVGTLILKEREATKEYNLYTNISKASLIKSNILLYIASFIGLILILLLIVFIIRIISRGGGRGRKRKSKYI</sequence>
<evidence type="ECO:0000256" key="1">
    <source>
        <dbReference type="ARBA" id="ARBA00007164"/>
    </source>
</evidence>
<protein>
    <submittedName>
        <fullName evidence="11">D-alanyl-D-alanine carboxypeptidase family protein</fullName>
    </submittedName>
</protein>
<dbReference type="PRINTS" id="PR00725">
    <property type="entry name" value="DADACBPTASE1"/>
</dbReference>
<dbReference type="SUPFAM" id="SSF56601">
    <property type="entry name" value="beta-lactamase/transpeptidase-like"/>
    <property type="match status" value="1"/>
</dbReference>
<reference evidence="11 12" key="1">
    <citation type="journal article" date="2019" name="Int. J. Syst. Evol. Microbiol.">
        <title>The Global Catalogue of Microorganisms (GCM) 10K type strain sequencing project: providing services to taxonomists for standard genome sequencing and annotation.</title>
        <authorList>
            <consortium name="The Broad Institute Genomics Platform"/>
            <consortium name="The Broad Institute Genome Sequencing Center for Infectious Disease"/>
            <person name="Wu L."/>
            <person name="Ma J."/>
        </authorList>
    </citation>
    <scope>NUCLEOTIDE SEQUENCE [LARGE SCALE GENOMIC DNA]</scope>
    <source>
        <strain evidence="11 12">JCM 1405</strain>
    </source>
</reference>
<gene>
    <name evidence="11" type="ORF">GCM10008905_12540</name>
</gene>
<keyword evidence="2 9" id="KW-0732">Signal</keyword>
<keyword evidence="6" id="KW-0961">Cell wall biogenesis/degradation</keyword>
<keyword evidence="8" id="KW-1133">Transmembrane helix</keyword>
<dbReference type="PANTHER" id="PTHR21581:SF26">
    <property type="entry name" value="D-ALANYL-D-ALANINE ENDOPEPTIDASE"/>
    <property type="match status" value="1"/>
</dbReference>
<dbReference type="Gene3D" id="3.40.710.10">
    <property type="entry name" value="DD-peptidase/beta-lactamase superfamily"/>
    <property type="match status" value="1"/>
</dbReference>
<dbReference type="Pfam" id="PF00768">
    <property type="entry name" value="Peptidase_S11"/>
    <property type="match status" value="1"/>
</dbReference>
<dbReference type="InterPro" id="IPR001967">
    <property type="entry name" value="Peptidase_S11_N"/>
</dbReference>
<evidence type="ECO:0000256" key="6">
    <source>
        <dbReference type="ARBA" id="ARBA00023316"/>
    </source>
</evidence>
<dbReference type="EMBL" id="BAAACF010000001">
    <property type="protein sequence ID" value="GAA0721764.1"/>
    <property type="molecule type" value="Genomic_DNA"/>
</dbReference>
<keyword evidence="12" id="KW-1185">Reference proteome</keyword>
<evidence type="ECO:0000256" key="7">
    <source>
        <dbReference type="RuleBase" id="RU004016"/>
    </source>
</evidence>
<proteinExistence type="inferred from homology"/>
<accession>A0ABN1IVA7</accession>
<dbReference type="RefSeq" id="WP_343767891.1">
    <property type="nucleotide sequence ID" value="NZ_BAAACF010000001.1"/>
</dbReference>
<organism evidence="11 12">
    <name type="scientific">Clostridium malenominatum</name>
    <dbReference type="NCBI Taxonomy" id="1539"/>
    <lineage>
        <taxon>Bacteria</taxon>
        <taxon>Bacillati</taxon>
        <taxon>Bacillota</taxon>
        <taxon>Clostridia</taxon>
        <taxon>Eubacteriales</taxon>
        <taxon>Clostridiaceae</taxon>
        <taxon>Clostridium</taxon>
    </lineage>
</organism>
<evidence type="ECO:0000259" key="10">
    <source>
        <dbReference type="Pfam" id="PF00768"/>
    </source>
</evidence>
<keyword evidence="8" id="KW-0812">Transmembrane</keyword>
<keyword evidence="3" id="KW-0378">Hydrolase</keyword>
<evidence type="ECO:0000256" key="3">
    <source>
        <dbReference type="ARBA" id="ARBA00022801"/>
    </source>
</evidence>
<keyword evidence="4" id="KW-0133">Cell shape</keyword>
<evidence type="ECO:0000256" key="4">
    <source>
        <dbReference type="ARBA" id="ARBA00022960"/>
    </source>
</evidence>
<evidence type="ECO:0000256" key="5">
    <source>
        <dbReference type="ARBA" id="ARBA00022984"/>
    </source>
</evidence>
<evidence type="ECO:0000256" key="9">
    <source>
        <dbReference type="SAM" id="SignalP"/>
    </source>
</evidence>
<comment type="caution">
    <text evidence="11">The sequence shown here is derived from an EMBL/GenBank/DDBJ whole genome shotgun (WGS) entry which is preliminary data.</text>
</comment>
<evidence type="ECO:0000313" key="11">
    <source>
        <dbReference type="EMBL" id="GAA0721764.1"/>
    </source>
</evidence>
<evidence type="ECO:0000256" key="8">
    <source>
        <dbReference type="SAM" id="Phobius"/>
    </source>
</evidence>
<dbReference type="Proteomes" id="UP001500339">
    <property type="component" value="Unassembled WGS sequence"/>
</dbReference>
<feature type="signal peptide" evidence="9">
    <location>
        <begin position="1"/>
        <end position="24"/>
    </location>
</feature>
<keyword evidence="8" id="KW-0472">Membrane</keyword>